<evidence type="ECO:0000313" key="2">
    <source>
        <dbReference type="Proteomes" id="UP001364224"/>
    </source>
</evidence>
<dbReference type="Proteomes" id="UP001364224">
    <property type="component" value="Unassembled WGS sequence"/>
</dbReference>
<dbReference type="RefSeq" id="WP_334483202.1">
    <property type="nucleotide sequence ID" value="NZ_JAZHRV010000001.1"/>
</dbReference>
<organism evidence="1 2">
    <name type="scientific">Bradyrhizobium algeriense</name>
    <dbReference type="NCBI Taxonomy" id="634784"/>
    <lineage>
        <taxon>Bacteria</taxon>
        <taxon>Pseudomonadati</taxon>
        <taxon>Pseudomonadota</taxon>
        <taxon>Alphaproteobacteria</taxon>
        <taxon>Hyphomicrobiales</taxon>
        <taxon>Nitrobacteraceae</taxon>
        <taxon>Bradyrhizobium</taxon>
    </lineage>
</organism>
<gene>
    <name evidence="1" type="ORF">V1286_004778</name>
</gene>
<keyword evidence="2" id="KW-1185">Reference proteome</keyword>
<proteinExistence type="predicted"/>
<name>A0ABU8BFC6_9BRAD</name>
<reference evidence="1 2" key="1">
    <citation type="submission" date="2024-02" db="EMBL/GenBank/DDBJ databases">
        <title>Adaptive strategies in a cosmopolitan and abundant soil bacterium.</title>
        <authorList>
            <person name="Carini P."/>
        </authorList>
    </citation>
    <scope>NUCLEOTIDE SEQUENCE [LARGE SCALE GENOMIC DNA]</scope>
    <source>
        <strain evidence="1 2">AZCC 1608</strain>
    </source>
</reference>
<comment type="caution">
    <text evidence="1">The sequence shown here is derived from an EMBL/GenBank/DDBJ whole genome shotgun (WGS) entry which is preliminary data.</text>
</comment>
<accession>A0ABU8BFC6</accession>
<protein>
    <submittedName>
        <fullName evidence="1">Uncharacterized protein</fullName>
    </submittedName>
</protein>
<evidence type="ECO:0000313" key="1">
    <source>
        <dbReference type="EMBL" id="MEH2557249.1"/>
    </source>
</evidence>
<dbReference type="EMBL" id="JAZHRV010000001">
    <property type="protein sequence ID" value="MEH2557249.1"/>
    <property type="molecule type" value="Genomic_DNA"/>
</dbReference>
<sequence>MAISETIRSASAAEGGGRLMRPLSCASAAELNIKAAKTTKAFHMVFVHTEADGHLYNKKSRFSGGFFQIVAERSEIRSDLGHSRAYRRGESVF</sequence>